<accession>A0A9W4HPK3</accession>
<keyword evidence="5" id="KW-0479">Metal-binding</keyword>
<dbReference type="OrthoDB" id="5422795at2759"/>
<dbReference type="GO" id="GO:0016020">
    <property type="term" value="C:membrane"/>
    <property type="evidence" value="ECO:0007669"/>
    <property type="project" value="UniProtKB-SubCell"/>
</dbReference>
<evidence type="ECO:0000256" key="3">
    <source>
        <dbReference type="ARBA" id="ARBA00022989"/>
    </source>
</evidence>
<name>A0A9W4HPK3_PENNA</name>
<protein>
    <submittedName>
        <fullName evidence="7">Uncharacterized protein</fullName>
    </submittedName>
</protein>
<keyword evidence="2 6" id="KW-0812">Transmembrane</keyword>
<reference evidence="7" key="1">
    <citation type="submission" date="2021-07" db="EMBL/GenBank/DDBJ databases">
        <authorList>
            <person name="Branca A.L. A."/>
        </authorList>
    </citation>
    <scope>NUCLEOTIDE SEQUENCE</scope>
</reference>
<feature type="binding site" evidence="5">
    <location>
        <position position="220"/>
    </location>
    <ligand>
        <name>Zn(2+)</name>
        <dbReference type="ChEBI" id="CHEBI:29105"/>
    </ligand>
</feature>
<evidence type="ECO:0000313" key="7">
    <source>
        <dbReference type="EMBL" id="CAG8079409.1"/>
    </source>
</evidence>
<feature type="transmembrane region" description="Helical" evidence="6">
    <location>
        <begin position="123"/>
        <end position="143"/>
    </location>
</feature>
<feature type="binding site" evidence="5">
    <location>
        <position position="82"/>
    </location>
    <ligand>
        <name>Zn(2+)</name>
        <dbReference type="ChEBI" id="CHEBI:29105"/>
    </ligand>
</feature>
<feature type="transmembrane region" description="Helical" evidence="6">
    <location>
        <begin position="97"/>
        <end position="117"/>
    </location>
</feature>
<dbReference type="InterPro" id="IPR004254">
    <property type="entry name" value="AdipoR/HlyIII-related"/>
</dbReference>
<evidence type="ECO:0000256" key="6">
    <source>
        <dbReference type="SAM" id="Phobius"/>
    </source>
</evidence>
<sequence>MKIQFVDMEASRCDSKPRRALQHKPVHTNGSVDPKIHFCGSGILLCFIFHIIRCSSSTSNTITALVSLSSNLFCFGTSAFSHYLLDSGKQLSSSFFLLDHIGIILHIWGTSVSVLLLENSGSGKITSVILGITLAGMVCATYLITWPREKKERMLVIGVFGALALCSVSLYNAVFSSISRLTASYIFLAVVNGIGGWFYSRGSIQILNQRSSKPYTVSGHSLMHLCSLIASIFHASILASSVCI</sequence>
<organism evidence="7 8">
    <name type="scientific">Penicillium nalgiovense</name>
    <dbReference type="NCBI Taxonomy" id="60175"/>
    <lineage>
        <taxon>Eukaryota</taxon>
        <taxon>Fungi</taxon>
        <taxon>Dikarya</taxon>
        <taxon>Ascomycota</taxon>
        <taxon>Pezizomycotina</taxon>
        <taxon>Eurotiomycetes</taxon>
        <taxon>Eurotiomycetidae</taxon>
        <taxon>Eurotiales</taxon>
        <taxon>Aspergillaceae</taxon>
        <taxon>Penicillium</taxon>
    </lineage>
</organism>
<keyword evidence="3 6" id="KW-1133">Transmembrane helix</keyword>
<evidence type="ECO:0000313" key="8">
    <source>
        <dbReference type="Proteomes" id="UP001153461"/>
    </source>
</evidence>
<dbReference type="AlphaFoldDB" id="A0A9W4HPK3"/>
<keyword evidence="4 6" id="KW-0472">Membrane</keyword>
<evidence type="ECO:0000256" key="4">
    <source>
        <dbReference type="ARBA" id="ARBA00023136"/>
    </source>
</evidence>
<feature type="transmembrane region" description="Helical" evidence="6">
    <location>
        <begin position="64"/>
        <end position="85"/>
    </location>
</feature>
<feature type="transmembrane region" description="Helical" evidence="6">
    <location>
        <begin position="181"/>
        <end position="200"/>
    </location>
</feature>
<comment type="caution">
    <text evidence="7">The sequence shown here is derived from an EMBL/GenBank/DDBJ whole genome shotgun (WGS) entry which is preliminary data.</text>
</comment>
<dbReference type="Proteomes" id="UP001153461">
    <property type="component" value="Unassembled WGS sequence"/>
</dbReference>
<keyword evidence="5" id="KW-0862">Zinc</keyword>
<evidence type="ECO:0000256" key="5">
    <source>
        <dbReference type="PIRSR" id="PIRSR604254-1"/>
    </source>
</evidence>
<comment type="subcellular location">
    <subcellularLocation>
        <location evidence="1">Membrane</location>
        <topology evidence="1">Multi-pass membrane protein</topology>
    </subcellularLocation>
</comment>
<feature type="transmembrane region" description="Helical" evidence="6">
    <location>
        <begin position="221"/>
        <end position="242"/>
    </location>
</feature>
<gene>
    <name evidence="7" type="ORF">PNAL_LOCUS4090</name>
</gene>
<dbReference type="Pfam" id="PF03006">
    <property type="entry name" value="HlyIII"/>
    <property type="match status" value="1"/>
</dbReference>
<proteinExistence type="predicted"/>
<evidence type="ECO:0000256" key="1">
    <source>
        <dbReference type="ARBA" id="ARBA00004141"/>
    </source>
</evidence>
<feature type="transmembrane region" description="Helical" evidence="6">
    <location>
        <begin position="155"/>
        <end position="175"/>
    </location>
</feature>
<feature type="binding site" evidence="5">
    <location>
        <position position="224"/>
    </location>
    <ligand>
        <name>Zn(2+)</name>
        <dbReference type="ChEBI" id="CHEBI:29105"/>
    </ligand>
</feature>
<dbReference type="GO" id="GO:0046872">
    <property type="term" value="F:metal ion binding"/>
    <property type="evidence" value="ECO:0007669"/>
    <property type="project" value="UniProtKB-KW"/>
</dbReference>
<evidence type="ECO:0000256" key="2">
    <source>
        <dbReference type="ARBA" id="ARBA00022692"/>
    </source>
</evidence>
<dbReference type="EMBL" id="CAJVNV010000149">
    <property type="protein sequence ID" value="CAG8079409.1"/>
    <property type="molecule type" value="Genomic_DNA"/>
</dbReference>